<gene>
    <name evidence="3" type="ORF">NLK58_13340</name>
</gene>
<evidence type="ECO:0000259" key="2">
    <source>
        <dbReference type="Pfam" id="PF15978"/>
    </source>
</evidence>
<feature type="domain" description="Transposon Tn7 transposition protein TnsD C-terminal" evidence="2">
    <location>
        <begin position="325"/>
        <end position="442"/>
    </location>
</feature>
<reference evidence="3 4" key="1">
    <citation type="submission" date="2022-07" db="EMBL/GenBank/DDBJ databases">
        <title>A copper resistant bacterium isolated from sediment samples of deep sea hydrothermal areas.</title>
        <authorList>
            <person name="Zeng X."/>
        </authorList>
    </citation>
    <scope>NUCLEOTIDE SEQUENCE [LARGE SCALE GENOMIC DNA]</scope>
    <source>
        <strain evidence="4">CuT 6</strain>
    </source>
</reference>
<keyword evidence="4" id="KW-1185">Reference proteome</keyword>
<dbReference type="InterPro" id="IPR009492">
    <property type="entry name" value="TniQ"/>
</dbReference>
<dbReference type="Proteomes" id="UP001475781">
    <property type="component" value="Chromosome"/>
</dbReference>
<proteinExistence type="predicted"/>
<organism evidence="3 4">
    <name type="scientific">Marinobacter metalliresistant</name>
    <dbReference type="NCBI Taxonomy" id="2961995"/>
    <lineage>
        <taxon>Bacteria</taxon>
        <taxon>Pseudomonadati</taxon>
        <taxon>Pseudomonadota</taxon>
        <taxon>Gammaproteobacteria</taxon>
        <taxon>Pseudomonadales</taxon>
        <taxon>Marinobacteraceae</taxon>
        <taxon>Marinobacter</taxon>
    </lineage>
</organism>
<dbReference type="RefSeq" id="WP_341580970.1">
    <property type="nucleotide sequence ID" value="NZ_CP101118.1"/>
</dbReference>
<dbReference type="InterPro" id="IPR032750">
    <property type="entry name" value="TnsD_C"/>
</dbReference>
<dbReference type="Pfam" id="PF15978">
    <property type="entry name" value="TnsD"/>
    <property type="match status" value="2"/>
</dbReference>
<protein>
    <submittedName>
        <fullName evidence="3">TnsD family transposase</fullName>
    </submittedName>
</protein>
<feature type="domain" description="Transposon Tn7 transposition protein TnsD C-terminal" evidence="2">
    <location>
        <begin position="199"/>
        <end position="292"/>
    </location>
</feature>
<feature type="domain" description="TniQ" evidence="1">
    <location>
        <begin position="3"/>
        <end position="158"/>
    </location>
</feature>
<evidence type="ECO:0000259" key="1">
    <source>
        <dbReference type="Pfam" id="PF06527"/>
    </source>
</evidence>
<name>A0ABZ2VXY2_9GAMM</name>
<dbReference type="EMBL" id="CP101118">
    <property type="protein sequence ID" value="WZF87334.1"/>
    <property type="molecule type" value="Genomic_DNA"/>
</dbReference>
<dbReference type="Pfam" id="PF06527">
    <property type="entry name" value="TniQ"/>
    <property type="match status" value="1"/>
</dbReference>
<sequence length="513" mass="60016">MQFPVAHEDELLGSIIARFVHRQGLNDDKVALNQLFGSRKIVPSSVLQGHVNQLLEKVGHLWNISAHDLLEQHTLIPIFRPFVPVDSYDRFVRDLCGEGKNHSMLRTGLNASNIVWPSNYRVCPLCCQNQSRRLGYYYWQRLFQCPGVDACPEHQCVLVDSGIPLQSSSRHRFVGTQAIRRPIPAVSSLGDGKSVLLSSLVKELLRSEVAKAPNNHQWTRFYRALATEQGLCRGKGVLHWEIATRVRGYWGVGWLERQGLSLDADDNWLVSMFRKHRRPFSYLQHFACWLALYDMAPTLDEVMTEAVHFSAQPPTKVGYYSSRARQVFRQYRARWAELLNCYGSLREVRRHRDGARVYSWLYRFDSQWLVEHKPKKISVKRQPKVDWAKRDRFIVRELIIIERSVWQTLEGPRRSKSWYCKQVASRRTLEKKLSKLPLCQAFFIRYAEWIDEYQARRLASIFTRLVLQKEWLIPNYEIERIAGLDQRKCREAGRKILAEAIPAWRISKEISLR</sequence>
<evidence type="ECO:0000313" key="4">
    <source>
        <dbReference type="Proteomes" id="UP001475781"/>
    </source>
</evidence>
<accession>A0ABZ2VXY2</accession>
<evidence type="ECO:0000313" key="3">
    <source>
        <dbReference type="EMBL" id="WZF87334.1"/>
    </source>
</evidence>